<dbReference type="KEGG" id="kphy:AOZ06_40275"/>
<dbReference type="Pfam" id="PF13365">
    <property type="entry name" value="Trypsin_2"/>
    <property type="match status" value="1"/>
</dbReference>
<dbReference type="RefSeq" id="WP_054294164.1">
    <property type="nucleotide sequence ID" value="NZ_CP012752.1"/>
</dbReference>
<dbReference type="OrthoDB" id="3233951at2"/>
<dbReference type="Proteomes" id="UP000063699">
    <property type="component" value="Chromosome"/>
</dbReference>
<protein>
    <recommendedName>
        <fullName evidence="4">Serine protease</fullName>
    </recommendedName>
</protein>
<dbReference type="Gene3D" id="2.40.10.10">
    <property type="entry name" value="Trypsin-like serine proteases"/>
    <property type="match status" value="1"/>
</dbReference>
<gene>
    <name evidence="2" type="ORF">AOZ06_40275</name>
</gene>
<feature type="chain" id="PRO_5006035931" description="Serine protease" evidence="1">
    <location>
        <begin position="23"/>
        <end position="262"/>
    </location>
</feature>
<sequence>MIKRILTATALSFVALATPAAAATDLAGTVLIGGCSGSLVRAPGSSAHDPALVLTNGHCYEGQSVIPDEVLVDQPSNRLINLLDGKGATVATLRTAKAMYVTMTGTDIALYRLRESYAQLDRQYHVRPMTLSAERPKRGADVEIVSSGWAKVLPCELDGFAYRVLEATYVTKDVIRYDSACEPGPGVSGSPVVSGGQVVGIHNTSNREGGQCTENNPCEMDRSGAISARKGAGYATQTYWITTCVQPGNRLDLRKPGCLLPD</sequence>
<keyword evidence="1" id="KW-0732">Signal</keyword>
<evidence type="ECO:0000313" key="2">
    <source>
        <dbReference type="EMBL" id="ALG12269.1"/>
    </source>
</evidence>
<keyword evidence="3" id="KW-1185">Reference proteome</keyword>
<name>A0A0N9I7R0_9PSEU</name>
<evidence type="ECO:0000256" key="1">
    <source>
        <dbReference type="SAM" id="SignalP"/>
    </source>
</evidence>
<evidence type="ECO:0000313" key="3">
    <source>
        <dbReference type="Proteomes" id="UP000063699"/>
    </source>
</evidence>
<dbReference type="AlphaFoldDB" id="A0A0N9I7R0"/>
<dbReference type="InterPro" id="IPR009003">
    <property type="entry name" value="Peptidase_S1_PA"/>
</dbReference>
<organism evidence="2 3">
    <name type="scientific">Kibdelosporangium phytohabitans</name>
    <dbReference type="NCBI Taxonomy" id="860235"/>
    <lineage>
        <taxon>Bacteria</taxon>
        <taxon>Bacillati</taxon>
        <taxon>Actinomycetota</taxon>
        <taxon>Actinomycetes</taxon>
        <taxon>Pseudonocardiales</taxon>
        <taxon>Pseudonocardiaceae</taxon>
        <taxon>Kibdelosporangium</taxon>
    </lineage>
</organism>
<dbReference type="EMBL" id="CP012752">
    <property type="protein sequence ID" value="ALG12269.1"/>
    <property type="molecule type" value="Genomic_DNA"/>
</dbReference>
<dbReference type="SUPFAM" id="SSF50494">
    <property type="entry name" value="Trypsin-like serine proteases"/>
    <property type="match status" value="1"/>
</dbReference>
<accession>A0A0N9I7R0</accession>
<proteinExistence type="predicted"/>
<evidence type="ECO:0008006" key="4">
    <source>
        <dbReference type="Google" id="ProtNLM"/>
    </source>
</evidence>
<dbReference type="InterPro" id="IPR043504">
    <property type="entry name" value="Peptidase_S1_PA_chymotrypsin"/>
</dbReference>
<feature type="signal peptide" evidence="1">
    <location>
        <begin position="1"/>
        <end position="22"/>
    </location>
</feature>
<reference evidence="2 3" key="1">
    <citation type="submission" date="2015-07" db="EMBL/GenBank/DDBJ databases">
        <title>Genome sequencing of Kibdelosporangium phytohabitans.</title>
        <authorList>
            <person name="Qin S."/>
            <person name="Xing K."/>
        </authorList>
    </citation>
    <scope>NUCLEOTIDE SEQUENCE [LARGE SCALE GENOMIC DNA]</scope>
    <source>
        <strain evidence="2 3">KLBMP1111</strain>
    </source>
</reference>
<dbReference type="STRING" id="860235.AOZ06_40275"/>